<reference evidence="2" key="1">
    <citation type="submission" date="2023-03" db="EMBL/GenBank/DDBJ databases">
        <title>Massive genome expansion in bonnet fungi (Mycena s.s.) driven by repeated elements and novel gene families across ecological guilds.</title>
        <authorList>
            <consortium name="Lawrence Berkeley National Laboratory"/>
            <person name="Harder C.B."/>
            <person name="Miyauchi S."/>
            <person name="Viragh M."/>
            <person name="Kuo A."/>
            <person name="Thoen E."/>
            <person name="Andreopoulos B."/>
            <person name="Lu D."/>
            <person name="Skrede I."/>
            <person name="Drula E."/>
            <person name="Henrissat B."/>
            <person name="Morin E."/>
            <person name="Kohler A."/>
            <person name="Barry K."/>
            <person name="LaButti K."/>
            <person name="Morin E."/>
            <person name="Salamov A."/>
            <person name="Lipzen A."/>
            <person name="Mereny Z."/>
            <person name="Hegedus B."/>
            <person name="Baldrian P."/>
            <person name="Stursova M."/>
            <person name="Weitz H."/>
            <person name="Taylor A."/>
            <person name="Grigoriev I.V."/>
            <person name="Nagy L.G."/>
            <person name="Martin F."/>
            <person name="Kauserud H."/>
        </authorList>
    </citation>
    <scope>NUCLEOTIDE SEQUENCE</scope>
    <source>
        <strain evidence="2">CBHHK067</strain>
    </source>
</reference>
<evidence type="ECO:0000313" key="3">
    <source>
        <dbReference type="Proteomes" id="UP001221757"/>
    </source>
</evidence>
<comment type="caution">
    <text evidence="2">The sequence shown here is derived from an EMBL/GenBank/DDBJ whole genome shotgun (WGS) entry which is preliminary data.</text>
</comment>
<gene>
    <name evidence="2" type="ORF">B0H17DRAFT_1074434</name>
</gene>
<proteinExistence type="predicted"/>
<accession>A0AAD7DAZ8</accession>
<dbReference type="EMBL" id="JARKIE010000110">
    <property type="protein sequence ID" value="KAJ7683222.1"/>
    <property type="molecule type" value="Genomic_DNA"/>
</dbReference>
<evidence type="ECO:0000256" key="1">
    <source>
        <dbReference type="SAM" id="MobiDB-lite"/>
    </source>
</evidence>
<evidence type="ECO:0000313" key="2">
    <source>
        <dbReference type="EMBL" id="KAJ7683222.1"/>
    </source>
</evidence>
<keyword evidence="3" id="KW-1185">Reference proteome</keyword>
<protein>
    <submittedName>
        <fullName evidence="2">Uncharacterized protein</fullName>
    </submittedName>
</protein>
<name>A0AAD7DAZ8_MYCRO</name>
<sequence length="127" mass="14721">MPKQPRNPPGHPVKGYPLRLYKASRRSLESWANHYGFKHLADELPRNERAAFYRARLEEIQHQGKGPFYGQPMKRLAMSESDWPNRKYRAGAREIYEPKLRKGRKKKTEKRSSASIEDLKCAEGGGP</sequence>
<feature type="region of interest" description="Disordered" evidence="1">
    <location>
        <begin position="94"/>
        <end position="127"/>
    </location>
</feature>
<dbReference type="AlphaFoldDB" id="A0AAD7DAZ8"/>
<organism evidence="2 3">
    <name type="scientific">Mycena rosella</name>
    <name type="common">Pink bonnet</name>
    <name type="synonym">Agaricus rosellus</name>
    <dbReference type="NCBI Taxonomy" id="1033263"/>
    <lineage>
        <taxon>Eukaryota</taxon>
        <taxon>Fungi</taxon>
        <taxon>Dikarya</taxon>
        <taxon>Basidiomycota</taxon>
        <taxon>Agaricomycotina</taxon>
        <taxon>Agaricomycetes</taxon>
        <taxon>Agaricomycetidae</taxon>
        <taxon>Agaricales</taxon>
        <taxon>Marasmiineae</taxon>
        <taxon>Mycenaceae</taxon>
        <taxon>Mycena</taxon>
    </lineage>
</organism>
<dbReference type="Proteomes" id="UP001221757">
    <property type="component" value="Unassembled WGS sequence"/>
</dbReference>